<keyword evidence="1" id="KW-0812">Transmembrane</keyword>
<dbReference type="InterPro" id="IPR039535">
    <property type="entry name" value="ASST-like"/>
</dbReference>
<dbReference type="RefSeq" id="WP_336350650.1">
    <property type="nucleotide sequence ID" value="NZ_JAZAQL010000002.1"/>
</dbReference>
<keyword evidence="3" id="KW-1185">Reference proteome</keyword>
<keyword evidence="1" id="KW-0472">Membrane</keyword>
<keyword evidence="1" id="KW-1133">Transmembrane helix</keyword>
<protein>
    <submittedName>
        <fullName evidence="2">Arylsulfotransferase family protein</fullName>
    </submittedName>
</protein>
<evidence type="ECO:0000313" key="2">
    <source>
        <dbReference type="EMBL" id="MFC6953697.1"/>
    </source>
</evidence>
<organism evidence="2 3">
    <name type="scientific">Halorubellus litoreus</name>
    <dbReference type="NCBI Taxonomy" id="755308"/>
    <lineage>
        <taxon>Archaea</taxon>
        <taxon>Methanobacteriati</taxon>
        <taxon>Methanobacteriota</taxon>
        <taxon>Stenosarchaea group</taxon>
        <taxon>Halobacteria</taxon>
        <taxon>Halobacteriales</taxon>
        <taxon>Halorubellaceae</taxon>
        <taxon>Halorubellus</taxon>
    </lineage>
</organism>
<dbReference type="Pfam" id="PF14269">
    <property type="entry name" value="Arylsulfotran_2"/>
    <property type="match status" value="1"/>
</dbReference>
<sequence>MSALHAVPRPSRRTLRVLALALVLVSASPAMATVLGVATGSASYDGGVPESVPPADGHTVVTVDGIGPGLIAAYAPNGSKVYEADEHRFYHDVDPAPRFGTASVTYVASHGAAARHCASEDRCRKSQVMRLNVTTGEREELWARYATPSGSNNIHDVDFVNDTHLVVAEISHPDGVYMVNVSADEEVWRWNASEHYDPNASGGQYPGDWTHMNDVEYLHDRGLVMASPRNMDSVIFVRPGEGVVENMTLGSDGDHRTLYEAHNPDFIPAERGGPAVVVADSENDRIVEYQRVDGAWERSWLWRDGSVQWPRDADRFPNGHTLVTDTHSDRVVEVDEDGDIVWQMRFPGPYEAERLGTGAESAGGPSAVEAGLDSRRASGGVLAGVVLAAEDVLPSLLVNGMLFTLPRWMTPVDAVGMVFAALFALAWTVGELGVLVARRRSADADASAESAESSAPGDD</sequence>
<dbReference type="Gene3D" id="2.120.10.30">
    <property type="entry name" value="TolB, C-terminal domain"/>
    <property type="match status" value="1"/>
</dbReference>
<accession>A0ABD5VHX7</accession>
<dbReference type="SUPFAM" id="SSF75011">
    <property type="entry name" value="3-carboxy-cis,cis-mucoante lactonizing enzyme"/>
    <property type="match status" value="1"/>
</dbReference>
<dbReference type="AlphaFoldDB" id="A0ABD5VHX7"/>
<dbReference type="EMBL" id="JBHSXN010000002">
    <property type="protein sequence ID" value="MFC6953697.1"/>
    <property type="molecule type" value="Genomic_DNA"/>
</dbReference>
<dbReference type="Proteomes" id="UP001596395">
    <property type="component" value="Unassembled WGS sequence"/>
</dbReference>
<reference evidence="2 3" key="1">
    <citation type="journal article" date="2019" name="Int. J. Syst. Evol. Microbiol.">
        <title>The Global Catalogue of Microorganisms (GCM) 10K type strain sequencing project: providing services to taxonomists for standard genome sequencing and annotation.</title>
        <authorList>
            <consortium name="The Broad Institute Genomics Platform"/>
            <consortium name="The Broad Institute Genome Sequencing Center for Infectious Disease"/>
            <person name="Wu L."/>
            <person name="Ma J."/>
        </authorList>
    </citation>
    <scope>NUCLEOTIDE SEQUENCE [LARGE SCALE GENOMIC DNA]</scope>
    <source>
        <strain evidence="2 3">GX26</strain>
    </source>
</reference>
<proteinExistence type="predicted"/>
<comment type="caution">
    <text evidence="2">The sequence shown here is derived from an EMBL/GenBank/DDBJ whole genome shotgun (WGS) entry which is preliminary data.</text>
</comment>
<evidence type="ECO:0000256" key="1">
    <source>
        <dbReference type="SAM" id="Phobius"/>
    </source>
</evidence>
<feature type="transmembrane region" description="Helical" evidence="1">
    <location>
        <begin position="414"/>
        <end position="437"/>
    </location>
</feature>
<gene>
    <name evidence="2" type="ORF">ACFQGB_12560</name>
</gene>
<dbReference type="InterPro" id="IPR011042">
    <property type="entry name" value="6-blade_b-propeller_TolB-like"/>
</dbReference>
<evidence type="ECO:0000313" key="3">
    <source>
        <dbReference type="Proteomes" id="UP001596395"/>
    </source>
</evidence>
<name>A0ABD5VHX7_9EURY</name>